<feature type="domain" description="RNase H type-1" evidence="1">
    <location>
        <begin position="10"/>
        <end position="128"/>
    </location>
</feature>
<dbReference type="CDD" id="cd06222">
    <property type="entry name" value="RNase_H_like"/>
    <property type="match status" value="1"/>
</dbReference>
<proteinExistence type="predicted"/>
<gene>
    <name evidence="2" type="ORF">V6N11_082817</name>
</gene>
<dbReference type="Proteomes" id="UP001396334">
    <property type="component" value="Unassembled WGS sequence"/>
</dbReference>
<comment type="caution">
    <text evidence="2">The sequence shown here is derived from an EMBL/GenBank/DDBJ whole genome shotgun (WGS) entry which is preliminary data.</text>
</comment>
<name>A0ABR2QKE6_9ROSI</name>
<reference evidence="2 3" key="1">
    <citation type="journal article" date="2024" name="G3 (Bethesda)">
        <title>Genome assembly of Hibiscus sabdariffa L. provides insights into metabolisms of medicinal natural products.</title>
        <authorList>
            <person name="Kim T."/>
        </authorList>
    </citation>
    <scope>NUCLEOTIDE SEQUENCE [LARGE SCALE GENOMIC DNA]</scope>
    <source>
        <strain evidence="2">TK-2024</strain>
        <tissue evidence="2">Old leaves</tissue>
    </source>
</reference>
<dbReference type="InterPro" id="IPR044730">
    <property type="entry name" value="RNase_H-like_dom_plant"/>
</dbReference>
<dbReference type="Gene3D" id="3.30.420.10">
    <property type="entry name" value="Ribonuclease H-like superfamily/Ribonuclease H"/>
    <property type="match status" value="1"/>
</dbReference>
<sequence length="164" mass="18367">MTLFLMVSLNTDAAVSSPNNFEAIGGVLFGLAGDWLRGYCKSVGVVSPLNAELWSILEGLNMAWSMGFSRVQVQSDSSVAIRMLLDPIAANSSSSLVRRISSLQNRPWSLRFLWVPRETNMVADGLSRLSSVHDFQLQIFNDIPESLRPLLIRDRDGPPYRRRR</sequence>
<evidence type="ECO:0000313" key="3">
    <source>
        <dbReference type="Proteomes" id="UP001396334"/>
    </source>
</evidence>
<dbReference type="SUPFAM" id="SSF53098">
    <property type="entry name" value="Ribonuclease H-like"/>
    <property type="match status" value="1"/>
</dbReference>
<dbReference type="InterPro" id="IPR053151">
    <property type="entry name" value="RNase_H-like"/>
</dbReference>
<protein>
    <recommendedName>
        <fullName evidence="1">RNase H type-1 domain-containing protein</fullName>
    </recommendedName>
</protein>
<organism evidence="2 3">
    <name type="scientific">Hibiscus sabdariffa</name>
    <name type="common">roselle</name>
    <dbReference type="NCBI Taxonomy" id="183260"/>
    <lineage>
        <taxon>Eukaryota</taxon>
        <taxon>Viridiplantae</taxon>
        <taxon>Streptophyta</taxon>
        <taxon>Embryophyta</taxon>
        <taxon>Tracheophyta</taxon>
        <taxon>Spermatophyta</taxon>
        <taxon>Magnoliopsida</taxon>
        <taxon>eudicotyledons</taxon>
        <taxon>Gunneridae</taxon>
        <taxon>Pentapetalae</taxon>
        <taxon>rosids</taxon>
        <taxon>malvids</taxon>
        <taxon>Malvales</taxon>
        <taxon>Malvaceae</taxon>
        <taxon>Malvoideae</taxon>
        <taxon>Hibiscus</taxon>
    </lineage>
</organism>
<dbReference type="InterPro" id="IPR012337">
    <property type="entry name" value="RNaseH-like_sf"/>
</dbReference>
<dbReference type="EMBL" id="JBBPBN010000036">
    <property type="protein sequence ID" value="KAK9001025.1"/>
    <property type="molecule type" value="Genomic_DNA"/>
</dbReference>
<dbReference type="PANTHER" id="PTHR47723:SF19">
    <property type="entry name" value="POLYNUCLEOTIDYL TRANSFERASE, RIBONUCLEASE H-LIKE SUPERFAMILY PROTEIN"/>
    <property type="match status" value="1"/>
</dbReference>
<dbReference type="Pfam" id="PF13456">
    <property type="entry name" value="RVT_3"/>
    <property type="match status" value="1"/>
</dbReference>
<dbReference type="InterPro" id="IPR036397">
    <property type="entry name" value="RNaseH_sf"/>
</dbReference>
<keyword evidence="3" id="KW-1185">Reference proteome</keyword>
<evidence type="ECO:0000259" key="1">
    <source>
        <dbReference type="Pfam" id="PF13456"/>
    </source>
</evidence>
<dbReference type="InterPro" id="IPR002156">
    <property type="entry name" value="RNaseH_domain"/>
</dbReference>
<evidence type="ECO:0000313" key="2">
    <source>
        <dbReference type="EMBL" id="KAK9001025.1"/>
    </source>
</evidence>
<accession>A0ABR2QKE6</accession>
<dbReference type="PANTHER" id="PTHR47723">
    <property type="entry name" value="OS05G0353850 PROTEIN"/>
    <property type="match status" value="1"/>
</dbReference>